<evidence type="ECO:0000313" key="5">
    <source>
        <dbReference type="Proteomes" id="UP000092871"/>
    </source>
</evidence>
<dbReference type="OrthoDB" id="6100799at2"/>
<evidence type="ECO:0000313" key="2">
    <source>
        <dbReference type="EMBL" id="SBT17543.1"/>
    </source>
</evidence>
<name>A0A1C3JQR0_9GAMM</name>
<keyword evidence="1" id="KW-0472">Membrane</keyword>
<keyword evidence="1" id="KW-0812">Transmembrane</keyword>
<gene>
    <name evidence="2" type="ORF">MGA5115_01657</name>
    <name evidence="3" type="ORF">MGA5116_00311</name>
</gene>
<reference evidence="2 5" key="2">
    <citation type="submission" date="2016-06" db="EMBL/GenBank/DDBJ databases">
        <authorList>
            <person name="Kjaerup R.B."/>
            <person name="Dalgaard T.S."/>
            <person name="Juul-Madsen H.R."/>
        </authorList>
    </citation>
    <scope>NUCLEOTIDE SEQUENCE [LARGE SCALE GENOMIC DNA]</scope>
    <source>
        <strain evidence="2 5">CECT 5115</strain>
    </source>
</reference>
<keyword evidence="4" id="KW-1185">Reference proteome</keyword>
<organism evidence="2 5">
    <name type="scientific">Marinomonas gallaica</name>
    <dbReference type="NCBI Taxonomy" id="1806667"/>
    <lineage>
        <taxon>Bacteria</taxon>
        <taxon>Pseudomonadati</taxon>
        <taxon>Pseudomonadota</taxon>
        <taxon>Gammaproteobacteria</taxon>
        <taxon>Oceanospirillales</taxon>
        <taxon>Oceanospirillaceae</taxon>
        <taxon>Marinomonas</taxon>
    </lineage>
</organism>
<reference evidence="3 4" key="1">
    <citation type="submission" date="2016-06" db="EMBL/GenBank/DDBJ databases">
        <authorList>
            <person name="Rodrigo-Torres L."/>
            <person name="Arahal D.R."/>
        </authorList>
    </citation>
    <scope>NUCLEOTIDE SEQUENCE [LARGE SCALE GENOMIC DNA]</scope>
    <source>
        <strain evidence="3 4">CECT 5116</strain>
    </source>
</reference>
<evidence type="ECO:0000256" key="1">
    <source>
        <dbReference type="SAM" id="Phobius"/>
    </source>
</evidence>
<dbReference type="RefSeq" id="WP_067034666.1">
    <property type="nucleotide sequence ID" value="NZ_FLRA01000011.1"/>
</dbReference>
<evidence type="ECO:0000313" key="4">
    <source>
        <dbReference type="Proteomes" id="UP000092840"/>
    </source>
</evidence>
<dbReference type="Proteomes" id="UP000092840">
    <property type="component" value="Unassembled WGS sequence"/>
</dbReference>
<sequence length="262" mass="31453">MTAIIVTLLLMVIGGFIAFAIYLQLKEQARIERLRKVALLNNQLRQVRRYLDELPAQYQPKDMRLWLYARMIAICDELLAVQPDEPLSRRRRFLHEEMQQFQSSKEKRRAKPVVDEIQIMEMKRLFESFHGYLQTAKTAKQIDEDSFARYDELLHWFRYKINADHHSYLARQFFLTHKMEDAISEYNEAINQLRPIEEKTEAIELITKYQEIIQEIQDDLALQQREAEMEASTLEDSEAEEGLDDEWQKFMEDGEFKRKKHF</sequence>
<keyword evidence="1" id="KW-1133">Transmembrane helix</keyword>
<evidence type="ECO:0000313" key="3">
    <source>
        <dbReference type="EMBL" id="SBT19735.1"/>
    </source>
</evidence>
<dbReference type="Proteomes" id="UP000092871">
    <property type="component" value="Unassembled WGS sequence"/>
</dbReference>
<proteinExistence type="predicted"/>
<protein>
    <submittedName>
        <fullName evidence="2">Uncharacterized protein</fullName>
    </submittedName>
</protein>
<dbReference type="AlphaFoldDB" id="A0A1C3JQR0"/>
<feature type="transmembrane region" description="Helical" evidence="1">
    <location>
        <begin position="6"/>
        <end position="25"/>
    </location>
</feature>
<dbReference type="EMBL" id="FLRA01000011">
    <property type="protein sequence ID" value="SBT17543.1"/>
    <property type="molecule type" value="Genomic_DNA"/>
</dbReference>
<dbReference type="EMBL" id="FLRB01000002">
    <property type="protein sequence ID" value="SBT19735.1"/>
    <property type="molecule type" value="Genomic_DNA"/>
</dbReference>
<accession>A0A1C3JQR0</accession>